<comment type="caution">
    <text evidence="7">The sequence shown here is derived from an EMBL/GenBank/DDBJ whole genome shotgun (WGS) entry which is preliminary data.</text>
</comment>
<evidence type="ECO:0000256" key="5">
    <source>
        <dbReference type="SAM" id="SignalP"/>
    </source>
</evidence>
<dbReference type="InterPro" id="IPR030678">
    <property type="entry name" value="Peptide/Ni-bd"/>
</dbReference>
<feature type="domain" description="Solute-binding protein family 5" evidence="6">
    <location>
        <begin position="98"/>
        <end position="467"/>
    </location>
</feature>
<protein>
    <submittedName>
        <fullName evidence="7">ABC transporter substrate-binding protein</fullName>
    </submittedName>
</protein>
<feature type="region of interest" description="Disordered" evidence="4">
    <location>
        <begin position="30"/>
        <end position="52"/>
    </location>
</feature>
<evidence type="ECO:0000259" key="6">
    <source>
        <dbReference type="Pfam" id="PF00496"/>
    </source>
</evidence>
<feature type="chain" id="PRO_5046396808" evidence="5">
    <location>
        <begin position="25"/>
        <end position="552"/>
    </location>
</feature>
<evidence type="ECO:0000256" key="2">
    <source>
        <dbReference type="ARBA" id="ARBA00022448"/>
    </source>
</evidence>
<evidence type="ECO:0000256" key="1">
    <source>
        <dbReference type="ARBA" id="ARBA00005695"/>
    </source>
</evidence>
<keyword evidence="8" id="KW-1185">Reference proteome</keyword>
<gene>
    <name evidence="7" type="ORF">AB0C36_28970</name>
</gene>
<evidence type="ECO:0000313" key="7">
    <source>
        <dbReference type="EMBL" id="MEU8137531.1"/>
    </source>
</evidence>
<dbReference type="SUPFAM" id="SSF53850">
    <property type="entry name" value="Periplasmic binding protein-like II"/>
    <property type="match status" value="1"/>
</dbReference>
<dbReference type="PIRSF" id="PIRSF002741">
    <property type="entry name" value="MppA"/>
    <property type="match status" value="1"/>
</dbReference>
<name>A0ABV3DP47_9ACTN</name>
<dbReference type="PANTHER" id="PTHR30290">
    <property type="entry name" value="PERIPLASMIC BINDING COMPONENT OF ABC TRANSPORTER"/>
    <property type="match status" value="1"/>
</dbReference>
<dbReference type="RefSeq" id="WP_358359561.1">
    <property type="nucleotide sequence ID" value="NZ_JBEZFP010000091.1"/>
</dbReference>
<proteinExistence type="inferred from homology"/>
<sequence>MAARRRVLVACVSACMSAGLVATAACSPGSGSGAPNAAPADLSATTPPGTEPVDRVTWALPYGEPTTLDPAKVGDYSPQTVEANLCDTLLRMNADLSLAPGLAEKAAWTDDRTLVLDLRPGVAFWDGSPMRPEDVVHSLRRQTDPQTQGLYGSYLAGVTGIDITGPNQVTLRTKAYDQGLRKALATSFGAVGQEAYARKVGAGYGTPTGGLMCTGPYKLASWKSGDSITLERNDAYWDPQLKPKAAQVVFRFITNSNTLTSALLSGEVDGTYELPPTSATALAKAKNGTTYLGPSTQNVLLVPGHADSPAADRRLLDALSLAVDRDALVKNVFGGAANPLKSLAPPLTWAGDPAAARLDAAYAALPSAPPPDVAAAKRLVAEVGAPSRPLVAAIPAGDQKGLQILTFFQAAAKAVGVGIEIRQLQPTEMSSLFYDPSIRQGIDLVLTFGYVGMPDAASYVGEMVNPGGLFNWTNYNNPEVTRLLGEARAASDPDVSAKAYAEAQALFTPTVPVVFLAAPHERMFMNKRISGAPASFGYMGMPWAAYLGGTPR</sequence>
<dbReference type="Gene3D" id="3.90.76.10">
    <property type="entry name" value="Dipeptide-binding Protein, Domain 1"/>
    <property type="match status" value="1"/>
</dbReference>
<dbReference type="PANTHER" id="PTHR30290:SF9">
    <property type="entry name" value="OLIGOPEPTIDE-BINDING PROTEIN APPA"/>
    <property type="match status" value="1"/>
</dbReference>
<accession>A0ABV3DP47</accession>
<dbReference type="PROSITE" id="PS51257">
    <property type="entry name" value="PROKAR_LIPOPROTEIN"/>
    <property type="match status" value="1"/>
</dbReference>
<dbReference type="InterPro" id="IPR000914">
    <property type="entry name" value="SBP_5_dom"/>
</dbReference>
<organism evidence="7 8">
    <name type="scientific">Streptodolium elevatio</name>
    <dbReference type="NCBI Taxonomy" id="3157996"/>
    <lineage>
        <taxon>Bacteria</taxon>
        <taxon>Bacillati</taxon>
        <taxon>Actinomycetota</taxon>
        <taxon>Actinomycetes</taxon>
        <taxon>Kitasatosporales</taxon>
        <taxon>Streptomycetaceae</taxon>
        <taxon>Streptodolium</taxon>
    </lineage>
</organism>
<keyword evidence="2" id="KW-0813">Transport</keyword>
<dbReference type="Gene3D" id="3.10.105.10">
    <property type="entry name" value="Dipeptide-binding Protein, Domain 3"/>
    <property type="match status" value="1"/>
</dbReference>
<dbReference type="Pfam" id="PF00496">
    <property type="entry name" value="SBP_bac_5"/>
    <property type="match status" value="1"/>
</dbReference>
<evidence type="ECO:0000313" key="8">
    <source>
        <dbReference type="Proteomes" id="UP001551482"/>
    </source>
</evidence>
<reference evidence="7 8" key="1">
    <citation type="submission" date="2024-06" db="EMBL/GenBank/DDBJ databases">
        <title>The Natural Products Discovery Center: Release of the First 8490 Sequenced Strains for Exploring Actinobacteria Biosynthetic Diversity.</title>
        <authorList>
            <person name="Kalkreuter E."/>
            <person name="Kautsar S.A."/>
            <person name="Yang D."/>
            <person name="Bader C.D."/>
            <person name="Teijaro C.N."/>
            <person name="Fluegel L."/>
            <person name="Davis C.M."/>
            <person name="Simpson J.R."/>
            <person name="Lauterbach L."/>
            <person name="Steele A.D."/>
            <person name="Gui C."/>
            <person name="Meng S."/>
            <person name="Li G."/>
            <person name="Viehrig K."/>
            <person name="Ye F."/>
            <person name="Su P."/>
            <person name="Kiefer A.F."/>
            <person name="Nichols A."/>
            <person name="Cepeda A.J."/>
            <person name="Yan W."/>
            <person name="Fan B."/>
            <person name="Jiang Y."/>
            <person name="Adhikari A."/>
            <person name="Zheng C.-J."/>
            <person name="Schuster L."/>
            <person name="Cowan T.M."/>
            <person name="Smanski M.J."/>
            <person name="Chevrette M.G."/>
            <person name="De Carvalho L.P.S."/>
            <person name="Shen B."/>
        </authorList>
    </citation>
    <scope>NUCLEOTIDE SEQUENCE [LARGE SCALE GENOMIC DNA]</scope>
    <source>
        <strain evidence="7 8">NPDC048946</strain>
    </source>
</reference>
<dbReference type="Gene3D" id="3.40.190.10">
    <property type="entry name" value="Periplasmic binding protein-like II"/>
    <property type="match status" value="1"/>
</dbReference>
<evidence type="ECO:0000256" key="3">
    <source>
        <dbReference type="ARBA" id="ARBA00022729"/>
    </source>
</evidence>
<comment type="similarity">
    <text evidence="1">Belongs to the bacterial solute-binding protein 5 family.</text>
</comment>
<keyword evidence="3 5" id="KW-0732">Signal</keyword>
<dbReference type="EMBL" id="JBEZFP010000091">
    <property type="protein sequence ID" value="MEU8137531.1"/>
    <property type="molecule type" value="Genomic_DNA"/>
</dbReference>
<feature type="compositionally biased region" description="Low complexity" evidence="4">
    <location>
        <begin position="30"/>
        <end position="40"/>
    </location>
</feature>
<dbReference type="CDD" id="cd00995">
    <property type="entry name" value="PBP2_NikA_DppA_OppA_like"/>
    <property type="match status" value="1"/>
</dbReference>
<evidence type="ECO:0000256" key="4">
    <source>
        <dbReference type="SAM" id="MobiDB-lite"/>
    </source>
</evidence>
<dbReference type="Proteomes" id="UP001551482">
    <property type="component" value="Unassembled WGS sequence"/>
</dbReference>
<dbReference type="InterPro" id="IPR039424">
    <property type="entry name" value="SBP_5"/>
</dbReference>
<feature type="signal peptide" evidence="5">
    <location>
        <begin position="1"/>
        <end position="24"/>
    </location>
</feature>